<proteinExistence type="predicted"/>
<dbReference type="Pfam" id="PF13385">
    <property type="entry name" value="Laminin_G_3"/>
    <property type="match status" value="1"/>
</dbReference>
<evidence type="ECO:0000313" key="6">
    <source>
        <dbReference type="Proteomes" id="UP001165042"/>
    </source>
</evidence>
<feature type="domain" description="DUF6531" evidence="3">
    <location>
        <begin position="761"/>
        <end position="834"/>
    </location>
</feature>
<dbReference type="InterPro" id="IPR001791">
    <property type="entry name" value="Laminin_G"/>
</dbReference>
<dbReference type="InterPro" id="IPR045351">
    <property type="entry name" value="DUF6531"/>
</dbReference>
<dbReference type="SUPFAM" id="SSF49899">
    <property type="entry name" value="Concanavalin A-like lectins/glucanases"/>
    <property type="match status" value="1"/>
</dbReference>
<dbReference type="NCBIfam" id="NF033679">
    <property type="entry name" value="DNRLRE_dom"/>
    <property type="match status" value="1"/>
</dbReference>
<keyword evidence="6" id="KW-1185">Reference proteome</keyword>
<evidence type="ECO:0008006" key="7">
    <source>
        <dbReference type="Google" id="ProtNLM"/>
    </source>
</evidence>
<evidence type="ECO:0000259" key="4">
    <source>
        <dbReference type="Pfam" id="PF25023"/>
    </source>
</evidence>
<accession>A0A9W6QK05</accession>
<dbReference type="Proteomes" id="UP001165042">
    <property type="component" value="Unassembled WGS sequence"/>
</dbReference>
<evidence type="ECO:0000256" key="1">
    <source>
        <dbReference type="ARBA" id="ARBA00022737"/>
    </source>
</evidence>
<organism evidence="5 6">
    <name type="scientific">Actinokineospora globicatena</name>
    <dbReference type="NCBI Taxonomy" id="103729"/>
    <lineage>
        <taxon>Bacteria</taxon>
        <taxon>Bacillati</taxon>
        <taxon>Actinomycetota</taxon>
        <taxon>Actinomycetes</taxon>
        <taxon>Pseudonocardiales</taxon>
        <taxon>Pseudonocardiaceae</taxon>
        <taxon>Actinokineospora</taxon>
    </lineage>
</organism>
<dbReference type="Gene3D" id="2.60.120.200">
    <property type="match status" value="1"/>
</dbReference>
<feature type="region of interest" description="Disordered" evidence="2">
    <location>
        <begin position="2790"/>
        <end position="2819"/>
    </location>
</feature>
<feature type="region of interest" description="Disordered" evidence="2">
    <location>
        <begin position="82"/>
        <end position="120"/>
    </location>
</feature>
<dbReference type="InterPro" id="IPR022385">
    <property type="entry name" value="Rhs_assc_core"/>
</dbReference>
<feature type="domain" description="Teneurin-like YD-shell" evidence="4">
    <location>
        <begin position="2346"/>
        <end position="2653"/>
    </location>
</feature>
<feature type="compositionally biased region" description="Basic and acidic residues" evidence="2">
    <location>
        <begin position="1779"/>
        <end position="1792"/>
    </location>
</feature>
<dbReference type="InterPro" id="IPR031325">
    <property type="entry name" value="RHS_repeat"/>
</dbReference>
<gene>
    <name evidence="5" type="ORF">Aglo03_03940</name>
</gene>
<keyword evidence="1" id="KW-0677">Repeat</keyword>
<dbReference type="PANTHER" id="PTHR32305:SF17">
    <property type="entry name" value="TRNA NUCLEASE WAPA"/>
    <property type="match status" value="1"/>
</dbReference>
<feature type="region of interest" description="Disordered" evidence="2">
    <location>
        <begin position="2557"/>
        <end position="2586"/>
    </location>
</feature>
<feature type="region of interest" description="Disordered" evidence="2">
    <location>
        <begin position="1779"/>
        <end position="1802"/>
    </location>
</feature>
<evidence type="ECO:0000259" key="3">
    <source>
        <dbReference type="Pfam" id="PF20148"/>
    </source>
</evidence>
<dbReference type="CDD" id="cd00110">
    <property type="entry name" value="LamG"/>
    <property type="match status" value="1"/>
</dbReference>
<dbReference type="Pfam" id="PF05593">
    <property type="entry name" value="RHS_repeat"/>
    <property type="match status" value="7"/>
</dbReference>
<feature type="region of interest" description="Disordered" evidence="2">
    <location>
        <begin position="1394"/>
        <end position="1420"/>
    </location>
</feature>
<feature type="compositionally biased region" description="Polar residues" evidence="2">
    <location>
        <begin position="2571"/>
        <end position="2586"/>
    </location>
</feature>
<sequence length="3003" mass="319670">MATTLVIVAVTIGLVGPSFPSPVPDLSDGERALAEAMGLAPRQAWGEASAEAGGSAAPTPAEIGNPNQAASVSLQSKYPPIAGQSAEPAANTVRVEQAESTVRGYDKASSREVPQQRGRRERTFRNADGTLTTEFSRDPINYQAPDGTWRPVDTAIADAGREGWRNGADGVGLGFSRTADAERLVRVRFDDGHEFAYGLRGATASAGVVAGSTITYPGVLPGADLRLDSQAGGVKETMVLASPDAPHSWLFPLRLRGLTAAVVDNRVVLTDERGVERGVVPAGYMTDSAVDPRTGDPATSTGVRYSIVDDTAAGPALKVDLDSAWLRDPARRYPVLVDPSVEQATATSTLVVQGGGRTSGPADLRVGFNGTENAATYLAFPDIENRLRNHRVFGAQLYLTNYWSWSCAPRSVTVHGVTQPWGSSGGYPGPSVGPALTGASFAHGYIGLEQTGSSCPTAAEVVDLGVAGRDLVQRWVNGEQPNHGLSVRASETDPYAWKKFAGQGTANPPRLFVTHTEYDAEYRIDRGVPEPPVHALQGGYVKITVTNRGAQTWTPSTFALGHRAFTAQGTPFATVESAQLPGDVPRGASVTLDAFIPAMPVGEYVLDFSVLRKGGPWFTDEQIPPARLTFRVVNIRPIVKAQYPPNGYSAQTLTPQLWVDAVDVDSPPDRKPQYRFEVCEDYVNDVGTNCTGSSYVNDRTWSVPVGALRWSKDYQWRAFGYDGTAESVALPPSHLLTAVPQPEITSHLANAPYGGTDQDFDAQTGNYHTAAADAVVTVTGPPLDVTRSYNSLDPRRDLAFGAGWSTRYDMRAVPDDDGSGNVVVTYPDGQQVRFGRNADGSFSPPQGRYANFRAEVVESGGGWALVDKAFTAYRFRADGKLVQVVDEAGNRVEIAYDTSGRISTATNRTSERALTFAYTGGHVTSVATDVIDGRRLTWTYTYSGDELTKVCDPRGGCTTYEYGTGSHYRSAVADSRPASYWRLGDPQGTKAESQVRTNLGKDDGVATDVTPTGGAISGTTDGAGDFNGTSSVVKLADGLVRKNRDLSIELWFRTTTGGPLFGYQQQDISTTSAGAVPALYIGQDGKLRGQFWNGGAHPITSAGTVNDGQWHHAVLSGSLATQTLFLDGVAVGTQLGEIAHPDALHSQIGAAYTVPPGAWEGWGTDARRFFRGQIDEVAYYEHPLGATAVRAHFQARAPAAQLTSVTTPSGRVQARMSYDTGADRLTDYTDHNGGLWRLATPVVTGTPENLVRTTRVTDPGNRHHFYDFDPQRGRILRYVAPLGLSTRDEDARDAAGAPTTPPAPTCPTGPSDTPPSYCGGAGTPNGGWIGGPVNGQGVRTFDYDAQGFQSTITDENGSAVVLVNDARGNLLSRKSCRVAPNDCQTAYSNYYLNPADLTDPRNDKLTESRDARSSGPTDNRYLTTYAYTGTGKRGLLEKRTAADGGVTSRAYTDASGGTPAFDTGSAPAGLVASTKDSRGAVVTYRYFRNGDLAEEKSTATGLTTRYTYDALGRLASQTQISDTYPLGLRTTFAHDELSRRTSTTEPATTDAITGTKHTLRTTAVHDADGRTTRVDVADLTGGDATRTTTNGYDDHGRLSAVTDAEGGQTSHGYDVFGNRVWTVDAGGDKYEFAYTARNKVSEVRLRSWHGDPVPAGGGTGGDGDGPKAPGTTLVLRAHTYDLAGRLLRETDAMGRTTRYEYYADGLVRRVVARGVRDPLDQNAPARDIVLEDNTYDGAGNAIKQVTPGNRVVTNEFDAVGRVSATALDPAGLNRRTEFRYDTEGNRTQEKRTGASSNSARVDTSRVELTDLVYDSSGKLTQRRVSNGPKVLVSVFGYDQRGLLRTATDPRGAGHTTDYGYDEHGNAVSVTAPAVQVESGGGAPSSTRPVTLVGRNTFGEPTAAKDANGRITTTAVDRLGRTVRTESPDYTRPGETTPGRAVVTTKYDALDRPTEVTDPLGAVTRLRYDQLGRLRERQLPAPGGTWSYSYTRVGEQLSATDPTGSRVEATYDDLGRQVTATQLERTPTPAAFTTRFGHDDADNLVRVTSPTGDVTQHGYDVLGQRTSSTDPAGVVTQFGYDLAGNQVRVSDGLGRTRFTKIDAAGGATGIYDLDPAGRILRQSTAKYDDAGNQVESRDALGAVTKWEYDAGNRLTRQVEPVADGRAITTSFGYDAVGNRTRYTDGRGNATIQTVNSLGLAESVVEPATAAHPAATDRTWTTSYDLAGNAIQVRAPGGITRTTTFDALGQPRTETGSGAEEATTTRVFDFDTAGRLTGVSAPGGTNVLSRNDRGALVAATGPSGNSSVVYDAAGRLTARTDASGTTTATYGLGRLATVRDGATGTTRTLSYDGAGQVSSVNLGAGNARDYVYDDFGRLKTDTVRGGTTAVTATAYGYDLVDRVKTRGVTTGPTTTADAYDYDQSGRLVKWTVNGTATAYEWDDAGNRTKAGAKVSTYDQRGRLLSDGDATYTWSARGTMTGRTAAGTTRPYGFDAFDRGVRQGSTTYAYDGLDRAVAPGFSYIGTSRDLAADSTTTYSRGPGGNLLSLARGPDRRTLLSDQHGDVVGGFDPATQISGLNETTSYDPFGQVRTSTGTRPSLGFQSDWTDPATGHVDMGARWYDPTQGRFTARDSIDLPTTPSTRANRYAYGAADPVGNDDPTGHLNCGTGGGTWLEVGLQGICTVATSTAVTSATKFATRKLPVIGWPLTAYDLYTDLRTGPETSGHRGAVVVPKPRVVAPTEEKPEVGENGDEEVGDEGIGLPPPVPPGIAARIAAEGSVFNERIPLVPGAADPRYADGKASSGSDSPSNRVGAGEYDVQDEDEVNRQIREAILNGDVDIVRETVENPLSELDGQQVSHLYHEGEIYRIVRGADGRLIRVALVVAGTGAAKDAGKPDGKTGSDRDVFVRAIEDIFKPGGRLIGKPGTKPEIRELSGGMADAEAMFEKLRQLGTVVQQNDKLIRVKLPYEGFSQLRWVMSKSPGTAATIDVNIPWLQEIEKVKFNP</sequence>
<reference evidence="5" key="1">
    <citation type="submission" date="2023-02" db="EMBL/GenBank/DDBJ databases">
        <title>Actinokineospora globicatena NBRC 15670.</title>
        <authorList>
            <person name="Ichikawa N."/>
            <person name="Sato H."/>
            <person name="Tonouchi N."/>
        </authorList>
    </citation>
    <scope>NUCLEOTIDE SEQUENCE</scope>
    <source>
        <strain evidence="5">NBRC 15670</strain>
    </source>
</reference>
<name>A0A9W6QK05_9PSEU</name>
<dbReference type="Pfam" id="PF20148">
    <property type="entry name" value="DUF6531"/>
    <property type="match status" value="1"/>
</dbReference>
<dbReference type="PANTHER" id="PTHR32305">
    <property type="match status" value="1"/>
</dbReference>
<feature type="region of interest" description="Disordered" evidence="2">
    <location>
        <begin position="1648"/>
        <end position="1667"/>
    </location>
</feature>
<dbReference type="Pfam" id="PF25023">
    <property type="entry name" value="TEN_YD-shell"/>
    <property type="match status" value="1"/>
</dbReference>
<dbReference type="InterPro" id="IPR006530">
    <property type="entry name" value="YD"/>
</dbReference>
<dbReference type="Gene3D" id="2.180.10.10">
    <property type="entry name" value="RHS repeat-associated core"/>
    <property type="match status" value="5"/>
</dbReference>
<feature type="region of interest" description="Disordered" evidence="2">
    <location>
        <begin position="1286"/>
        <end position="1313"/>
    </location>
</feature>
<dbReference type="NCBIfam" id="TIGR01643">
    <property type="entry name" value="YD_repeat_2x"/>
    <property type="match status" value="6"/>
</dbReference>
<comment type="caution">
    <text evidence="5">The sequence shown here is derived from an EMBL/GenBank/DDBJ whole genome shotgun (WGS) entry which is preliminary data.</text>
</comment>
<dbReference type="InterPro" id="IPR050708">
    <property type="entry name" value="T6SS_VgrG/RHS"/>
</dbReference>
<feature type="region of interest" description="Disordered" evidence="2">
    <location>
        <begin position="44"/>
        <end position="67"/>
    </location>
</feature>
<dbReference type="InterPro" id="IPR056823">
    <property type="entry name" value="TEN-like_YD-shell"/>
</dbReference>
<evidence type="ECO:0000256" key="2">
    <source>
        <dbReference type="SAM" id="MobiDB-lite"/>
    </source>
</evidence>
<feature type="compositionally biased region" description="Low complexity" evidence="2">
    <location>
        <begin position="44"/>
        <end position="62"/>
    </location>
</feature>
<evidence type="ECO:0000313" key="5">
    <source>
        <dbReference type="EMBL" id="GLW89578.1"/>
    </source>
</evidence>
<dbReference type="InterPro" id="IPR013320">
    <property type="entry name" value="ConA-like_dom_sf"/>
</dbReference>
<dbReference type="NCBIfam" id="TIGR03696">
    <property type="entry name" value="Rhs_assc_core"/>
    <property type="match status" value="1"/>
</dbReference>
<feature type="compositionally biased region" description="Basic and acidic residues" evidence="2">
    <location>
        <begin position="1398"/>
        <end position="1412"/>
    </location>
</feature>
<protein>
    <recommendedName>
        <fullName evidence="7">RHS repeat-associated core domain-containing protein</fullName>
    </recommendedName>
</protein>
<feature type="region of interest" description="Disordered" evidence="2">
    <location>
        <begin position="1582"/>
        <end position="1607"/>
    </location>
</feature>
<feature type="region of interest" description="Disordered" evidence="2">
    <location>
        <begin position="2240"/>
        <end position="2259"/>
    </location>
</feature>
<dbReference type="EMBL" id="BSSD01000001">
    <property type="protein sequence ID" value="GLW89578.1"/>
    <property type="molecule type" value="Genomic_DNA"/>
</dbReference>